<keyword evidence="3 11" id="KW-0813">Transport</keyword>
<dbReference type="PANTHER" id="PTHR30413">
    <property type="entry name" value="INNER MEMBRANE TRANSPORT PERMEASE"/>
    <property type="match status" value="1"/>
</dbReference>
<dbReference type="RefSeq" id="WP_004435078.1">
    <property type="nucleotide sequence ID" value="NZ_AGVV01000019.1"/>
</dbReference>
<feature type="transmembrane region" description="Helical" evidence="11">
    <location>
        <begin position="172"/>
        <end position="189"/>
    </location>
</feature>
<proteinExistence type="inferred from homology"/>
<dbReference type="PANTHER" id="PTHR30413:SF10">
    <property type="entry name" value="CAPSULE POLYSACCHARIDE EXPORT INNER-MEMBRANE PROTEIN CTRC"/>
    <property type="match status" value="1"/>
</dbReference>
<keyword evidence="5" id="KW-0762">Sugar transport</keyword>
<dbReference type="GO" id="GO:0043190">
    <property type="term" value="C:ATP-binding cassette (ABC) transporter complex"/>
    <property type="evidence" value="ECO:0007669"/>
    <property type="project" value="InterPro"/>
</dbReference>
<keyword evidence="9" id="KW-0625">Polysaccharide transport</keyword>
<evidence type="ECO:0000313" key="14">
    <source>
        <dbReference type="Proteomes" id="UP000004038"/>
    </source>
</evidence>
<dbReference type="InterPro" id="IPR000412">
    <property type="entry name" value="ABC_2_transport"/>
</dbReference>
<dbReference type="InterPro" id="IPR047817">
    <property type="entry name" value="ABC2_TM_bact-type"/>
</dbReference>
<evidence type="ECO:0000256" key="3">
    <source>
        <dbReference type="ARBA" id="ARBA00022448"/>
    </source>
</evidence>
<dbReference type="PRINTS" id="PR00164">
    <property type="entry name" value="ABC2TRNSPORT"/>
</dbReference>
<keyword evidence="8 11" id="KW-1133">Transmembrane helix</keyword>
<keyword evidence="10 11" id="KW-0472">Membrane</keyword>
<dbReference type="Pfam" id="PF01061">
    <property type="entry name" value="ABC2_membrane"/>
    <property type="match status" value="1"/>
</dbReference>
<dbReference type="PATRIC" id="fig|1107881.3.peg.2469"/>
<dbReference type="InterPro" id="IPR013525">
    <property type="entry name" value="ABC2_TM"/>
</dbReference>
<accession>H0FZ02</accession>
<evidence type="ECO:0000256" key="7">
    <source>
        <dbReference type="ARBA" id="ARBA00022903"/>
    </source>
</evidence>
<feature type="transmembrane region" description="Helical" evidence="11">
    <location>
        <begin position="141"/>
        <end position="166"/>
    </location>
</feature>
<protein>
    <recommendedName>
        <fullName evidence="11">Transport permease protein</fullName>
    </recommendedName>
</protein>
<evidence type="ECO:0000256" key="2">
    <source>
        <dbReference type="ARBA" id="ARBA00007783"/>
    </source>
</evidence>
<name>H0FZ02_RHIML</name>
<dbReference type="AlphaFoldDB" id="H0FZ02"/>
<organism evidence="13 14">
    <name type="scientific">Sinorhizobium meliloti CCNWSX0020</name>
    <dbReference type="NCBI Taxonomy" id="1107881"/>
    <lineage>
        <taxon>Bacteria</taxon>
        <taxon>Pseudomonadati</taxon>
        <taxon>Pseudomonadota</taxon>
        <taxon>Alphaproteobacteria</taxon>
        <taxon>Hyphomicrobiales</taxon>
        <taxon>Rhizobiaceae</taxon>
        <taxon>Sinorhizobium/Ensifer group</taxon>
        <taxon>Sinorhizobium</taxon>
    </lineage>
</organism>
<keyword evidence="6 11" id="KW-0812">Transmembrane</keyword>
<evidence type="ECO:0000256" key="8">
    <source>
        <dbReference type="ARBA" id="ARBA00022989"/>
    </source>
</evidence>
<evidence type="ECO:0000256" key="5">
    <source>
        <dbReference type="ARBA" id="ARBA00022597"/>
    </source>
</evidence>
<dbReference type="EMBL" id="AGVV01000019">
    <property type="protein sequence ID" value="EHK77682.1"/>
    <property type="molecule type" value="Genomic_DNA"/>
</dbReference>
<dbReference type="GO" id="GO:0015774">
    <property type="term" value="P:polysaccharide transport"/>
    <property type="evidence" value="ECO:0007669"/>
    <property type="project" value="UniProtKB-KW"/>
</dbReference>
<dbReference type="GO" id="GO:0140359">
    <property type="term" value="F:ABC-type transporter activity"/>
    <property type="evidence" value="ECO:0007669"/>
    <property type="project" value="InterPro"/>
</dbReference>
<evidence type="ECO:0000256" key="10">
    <source>
        <dbReference type="ARBA" id="ARBA00023136"/>
    </source>
</evidence>
<comment type="subcellular location">
    <subcellularLocation>
        <location evidence="11">Cell inner membrane</location>
        <topology evidence="11">Multi-pass membrane protein</topology>
    </subcellularLocation>
    <subcellularLocation>
        <location evidence="1">Cell membrane</location>
        <topology evidence="1">Multi-pass membrane protein</topology>
    </subcellularLocation>
</comment>
<gene>
    <name evidence="13" type="ORF">SM0020_12180</name>
</gene>
<feature type="transmembrane region" description="Helical" evidence="11">
    <location>
        <begin position="108"/>
        <end position="129"/>
    </location>
</feature>
<evidence type="ECO:0000256" key="9">
    <source>
        <dbReference type="ARBA" id="ARBA00023047"/>
    </source>
</evidence>
<evidence type="ECO:0000313" key="13">
    <source>
        <dbReference type="EMBL" id="EHK77682.1"/>
    </source>
</evidence>
<feature type="domain" description="ABC transmembrane type-2" evidence="12">
    <location>
        <begin position="28"/>
        <end position="249"/>
    </location>
</feature>
<comment type="similarity">
    <text evidence="2 11">Belongs to the ABC-2 integral membrane protein family.</text>
</comment>
<feature type="transmembrane region" description="Helical" evidence="11">
    <location>
        <begin position="55"/>
        <end position="75"/>
    </location>
</feature>
<dbReference type="PROSITE" id="PS51012">
    <property type="entry name" value="ABC_TM2"/>
    <property type="match status" value="1"/>
</dbReference>
<reference evidence="13 14" key="1">
    <citation type="journal article" date="2012" name="J. Bacteriol.">
        <title>Draft Genome Sequence of Sinorhizobium meliloti CCNWSX0020, a Nitrogen-Fixing Symbiont with Copper Tolerance Capability Isolated from Lead-Zinc Mine Tailings.</title>
        <authorList>
            <person name="Li Z."/>
            <person name="Ma Z."/>
            <person name="Hao X."/>
            <person name="Wei G."/>
        </authorList>
    </citation>
    <scope>NUCLEOTIDE SEQUENCE [LARGE SCALE GENOMIC DNA]</scope>
    <source>
        <strain evidence="13 14">CCNWSX0020</strain>
    </source>
</reference>
<keyword evidence="4 11" id="KW-1003">Cell membrane</keyword>
<dbReference type="Proteomes" id="UP000004038">
    <property type="component" value="Unassembled WGS sequence"/>
</dbReference>
<sequence length="258" mass="28652">MSLLSQHVRVVSAMMIRETTTRYGGKFGGYLWAFVDPVAHVVLMTLIFRAMVHIPALGTSFAMFFATGFLPWMFYNSMTTWIGGTIRANKALLSYPVVSPIDALVARYIVQTGTSVAVAAIVMWIVAAIDHTRLSVDAATLAAATATATLMGFGIGFINITLYARFPLYEKFYTMASRPLFFMSGVFFLTDSIPKPYSEYMLWNPIAHVIMWFRAGVYSEYRPHGLDPAYAIWMTAIYIAVGMLLLTVSGREIREGAA</sequence>
<evidence type="ECO:0000256" key="1">
    <source>
        <dbReference type="ARBA" id="ARBA00004651"/>
    </source>
</evidence>
<keyword evidence="7" id="KW-0972">Capsule biogenesis/degradation</keyword>
<evidence type="ECO:0000259" key="12">
    <source>
        <dbReference type="PROSITE" id="PS51012"/>
    </source>
</evidence>
<feature type="transmembrane region" description="Helical" evidence="11">
    <location>
        <begin position="29"/>
        <end position="48"/>
    </location>
</feature>
<dbReference type="GO" id="GO:0015920">
    <property type="term" value="P:lipopolysaccharide transport"/>
    <property type="evidence" value="ECO:0007669"/>
    <property type="project" value="TreeGrafter"/>
</dbReference>
<evidence type="ECO:0000256" key="11">
    <source>
        <dbReference type="RuleBase" id="RU361157"/>
    </source>
</evidence>
<feature type="transmembrane region" description="Helical" evidence="11">
    <location>
        <begin position="230"/>
        <end position="248"/>
    </location>
</feature>
<evidence type="ECO:0000256" key="4">
    <source>
        <dbReference type="ARBA" id="ARBA00022475"/>
    </source>
</evidence>
<evidence type="ECO:0000256" key="6">
    <source>
        <dbReference type="ARBA" id="ARBA00022692"/>
    </source>
</evidence>